<evidence type="ECO:0000256" key="2">
    <source>
        <dbReference type="ARBA" id="ARBA00013164"/>
    </source>
</evidence>
<evidence type="ECO:0000259" key="14">
    <source>
        <dbReference type="Pfam" id="PF09334"/>
    </source>
</evidence>
<evidence type="ECO:0000256" key="1">
    <source>
        <dbReference type="ARBA" id="ARBA00005594"/>
    </source>
</evidence>
<dbReference type="EC" id="6.1.1.4" evidence="2"/>
<evidence type="ECO:0000256" key="11">
    <source>
        <dbReference type="SAM" id="MobiDB-lite"/>
    </source>
</evidence>
<reference evidence="15" key="1">
    <citation type="submission" date="2015-10" db="EMBL/GenBank/DDBJ databases">
        <authorList>
            <person name="Regsiter A."/>
            <person name="william w."/>
        </authorList>
    </citation>
    <scope>NUCLEOTIDE SEQUENCE</scope>
    <source>
        <strain evidence="15">Montdore</strain>
    </source>
</reference>
<feature type="region of interest" description="Disordered" evidence="11">
    <location>
        <begin position="140"/>
        <end position="161"/>
    </location>
</feature>
<dbReference type="InterPro" id="IPR014729">
    <property type="entry name" value="Rossmann-like_a/b/a_fold"/>
</dbReference>
<keyword evidence="5 10" id="KW-0067">ATP-binding</keyword>
<dbReference type="CDD" id="cd07959">
    <property type="entry name" value="Anticodon_Ia_Leu_AEc"/>
    <property type="match status" value="1"/>
</dbReference>
<dbReference type="InterPro" id="IPR013155">
    <property type="entry name" value="M/V/L/I-tRNA-synth_anticd-bd"/>
</dbReference>
<dbReference type="Proteomes" id="UP001412239">
    <property type="component" value="Unassembled WGS sequence"/>
</dbReference>
<dbReference type="PANTHER" id="PTHR45794">
    <property type="entry name" value="LEUCYL-TRNA SYNTHETASE"/>
    <property type="match status" value="1"/>
</dbReference>
<protein>
    <recommendedName>
        <fullName evidence="2">leucine--tRNA ligase</fullName>
        <ecNumber evidence="2">6.1.1.4</ecNumber>
    </recommendedName>
    <alternativeName>
        <fullName evidence="8">Leucyl-tRNA synthetase</fullName>
    </alternativeName>
</protein>
<dbReference type="FunFam" id="3.90.740.10:FF:000001">
    <property type="entry name" value="Leucine--tRNA ligase, cytoplasmic"/>
    <property type="match status" value="1"/>
</dbReference>
<evidence type="ECO:0000313" key="16">
    <source>
        <dbReference type="Proteomes" id="UP001412239"/>
    </source>
</evidence>
<evidence type="ECO:0000256" key="7">
    <source>
        <dbReference type="ARBA" id="ARBA00023146"/>
    </source>
</evidence>
<evidence type="ECO:0000259" key="12">
    <source>
        <dbReference type="Pfam" id="PF00133"/>
    </source>
</evidence>
<dbReference type="Pfam" id="PF08264">
    <property type="entry name" value="Anticodon_1"/>
    <property type="match status" value="1"/>
</dbReference>
<dbReference type="InterPro" id="IPR004493">
    <property type="entry name" value="Leu-tRNA-synth_Ia_arc/euk"/>
</dbReference>
<dbReference type="SUPFAM" id="SSF47323">
    <property type="entry name" value="Anticodon-binding domain of a subclass of class I aminoacyl-tRNA synthetases"/>
    <property type="match status" value="1"/>
</dbReference>
<dbReference type="InterPro" id="IPR009008">
    <property type="entry name" value="Val/Leu/Ile-tRNA-synth_edit"/>
</dbReference>
<name>A0A292PYE9_9PEZI</name>
<evidence type="ECO:0000313" key="15">
    <source>
        <dbReference type="EMBL" id="CUS12596.1"/>
    </source>
</evidence>
<dbReference type="InterPro" id="IPR009080">
    <property type="entry name" value="tRNAsynth_Ia_anticodon-bd"/>
</dbReference>
<sequence>MATTVAIDPSNASKATLKLENTEKRDTLIAIEKKYQAKWAEEKIFEIDAPTLEEDPTTDPDLLRKHHPKFFGCMAYPYMNGSLHAGHSFSLSKVEFATGYQRMKGKRALFPLGFHCTGMPIKSSSDKIKREVELFGKNFENLPEEEDEEPQPAPTNAATSEDVTKFAAKKGKTAAKAVNLRYQFQIMLALGIPLEEIHRFAESEYWLKYFPPICMRDSTNLGLRIDWRRSFITTDANPYYDAFVRWQMNRLKELGKIKFGERYTIYSPKDGQPCMDHDRSDGEGVGPQEYTAIKLKVLEWTEEGRKELAGKLPESAEVFLVAATLRPETMYGQTCCFVGPKISYGVYQVSPTQFYVCTERAARNMAFQGVFSERGVFLSVGTLQGQSLIGTLVHAPLSVHKDGVRVLPMESVLATKGTGVVTSVPSDSPDDYATVKDLSKKAEYYKIKKEWADLEIIPIIRTPSYGELTAEFLVKKMKINSPKDSKQLAEAKELAYKEGFYQGTMLIGDFKGEKVEKAKPKVREILLGKKEAFVYSEPEGHVVSRSGDTCVVALCDQWYLDYGETNWREETETFVGDKLNSFHEETKNGFMANLAWLNQWACARSYGLGSKLPWDPQFLVESLSDSTVYMAYYTIAHFLHVSIDGASIGPAGIKPEQMTDEVWDYVFTRRDLSPEIIKESGISEEWLKKLRREFEYFYPLDVRVSGKDLIQNHLTFFLYTHIALFPPQYWPQGVRANGHLMLNGEKMSKHTGNFLTLEETVKKYGADAARIAFADAGDGVEDANFEEKVSNAAILRLYTLKEWCEDMVRDAKAGKLREGPKDTFWDRVFENEMNQLIGQTREHFESTSYKLALKTGFYELQAARDTYREATTIIRPHKDLICRFVEVQALLITPFAPHWADYIYREVLQKPTSVQNALFPTTSAPISAELTASLSYVHATTSNITSTEAAQAKRKAKGKSIAYDANKPKRLTIFVALAYPAWQERYIDLVRETFDTLTLRTDDSLLNARIAGMGEMKKAMPFVQGIKRRLQVEPYETVFNRKLVFDEVAVLNEVVSGIGKMTGAVEVRVVVIEENGRGKRVDGGGEEEVSVPAIAESAEPGNPRFEFENV</sequence>
<evidence type="ECO:0000256" key="3">
    <source>
        <dbReference type="ARBA" id="ARBA00022598"/>
    </source>
</evidence>
<dbReference type="Gene3D" id="3.90.740.10">
    <property type="entry name" value="Valyl/Leucyl/Isoleucyl-tRNA synthetase, editing domain"/>
    <property type="match status" value="1"/>
</dbReference>
<comment type="catalytic activity">
    <reaction evidence="9">
        <text>tRNA(Leu) + L-leucine + ATP = L-leucyl-tRNA(Leu) + AMP + diphosphate</text>
        <dbReference type="Rhea" id="RHEA:11688"/>
        <dbReference type="Rhea" id="RHEA-COMP:9613"/>
        <dbReference type="Rhea" id="RHEA-COMP:9622"/>
        <dbReference type="ChEBI" id="CHEBI:30616"/>
        <dbReference type="ChEBI" id="CHEBI:33019"/>
        <dbReference type="ChEBI" id="CHEBI:57427"/>
        <dbReference type="ChEBI" id="CHEBI:78442"/>
        <dbReference type="ChEBI" id="CHEBI:78494"/>
        <dbReference type="ChEBI" id="CHEBI:456215"/>
        <dbReference type="EC" id="6.1.1.4"/>
    </reaction>
</comment>
<dbReference type="Gene3D" id="3.40.50.620">
    <property type="entry name" value="HUPs"/>
    <property type="match status" value="1"/>
</dbReference>
<keyword evidence="7 10" id="KW-0030">Aminoacyl-tRNA synthetase</keyword>
<dbReference type="GO" id="GO:0002161">
    <property type="term" value="F:aminoacyl-tRNA deacylase activity"/>
    <property type="evidence" value="ECO:0007669"/>
    <property type="project" value="InterPro"/>
</dbReference>
<evidence type="ECO:0000256" key="10">
    <source>
        <dbReference type="RuleBase" id="RU363039"/>
    </source>
</evidence>
<dbReference type="Gene3D" id="1.10.730.10">
    <property type="entry name" value="Isoleucyl-tRNA Synthetase, Domain 1"/>
    <property type="match status" value="1"/>
</dbReference>
<evidence type="ECO:0000256" key="5">
    <source>
        <dbReference type="ARBA" id="ARBA00022840"/>
    </source>
</evidence>
<evidence type="ECO:0000256" key="6">
    <source>
        <dbReference type="ARBA" id="ARBA00022917"/>
    </source>
</evidence>
<proteinExistence type="inferred from homology"/>
<evidence type="ECO:0000259" key="13">
    <source>
        <dbReference type="Pfam" id="PF08264"/>
    </source>
</evidence>
<dbReference type="NCBIfam" id="TIGR00395">
    <property type="entry name" value="leuS_arch"/>
    <property type="match status" value="1"/>
</dbReference>
<dbReference type="GO" id="GO:0004823">
    <property type="term" value="F:leucine-tRNA ligase activity"/>
    <property type="evidence" value="ECO:0007669"/>
    <property type="project" value="UniProtKB-EC"/>
</dbReference>
<feature type="domain" description="Methionyl/Leucyl tRNA synthetase" evidence="14">
    <location>
        <begin position="702"/>
        <end position="788"/>
    </location>
</feature>
<dbReference type="GO" id="GO:0006429">
    <property type="term" value="P:leucyl-tRNA aminoacylation"/>
    <property type="evidence" value="ECO:0007669"/>
    <property type="project" value="InterPro"/>
</dbReference>
<accession>A0A292PYE9</accession>
<dbReference type="NCBIfam" id="NF008957">
    <property type="entry name" value="PRK12300.1"/>
    <property type="match status" value="1"/>
</dbReference>
<gene>
    <name evidence="15" type="ORF">GSTUAT00003333001</name>
</gene>
<comment type="similarity">
    <text evidence="1 10">Belongs to the class-I aminoacyl-tRNA synthetase family.</text>
</comment>
<evidence type="ECO:0000256" key="9">
    <source>
        <dbReference type="ARBA" id="ARBA00047469"/>
    </source>
</evidence>
<keyword evidence="4 10" id="KW-0547">Nucleotide-binding</keyword>
<dbReference type="InterPro" id="IPR002300">
    <property type="entry name" value="aa-tRNA-synth_Ia"/>
</dbReference>
<evidence type="ECO:0000256" key="8">
    <source>
        <dbReference type="ARBA" id="ARBA00030520"/>
    </source>
</evidence>
<dbReference type="EMBL" id="LN890988">
    <property type="protein sequence ID" value="CUS12596.1"/>
    <property type="molecule type" value="Genomic_DNA"/>
</dbReference>
<dbReference type="Pfam" id="PF00133">
    <property type="entry name" value="tRNA-synt_1"/>
    <property type="match status" value="1"/>
</dbReference>
<dbReference type="GO" id="GO:0005524">
    <property type="term" value="F:ATP binding"/>
    <property type="evidence" value="ECO:0007669"/>
    <property type="project" value="UniProtKB-KW"/>
</dbReference>
<keyword evidence="16" id="KW-1185">Reference proteome</keyword>
<dbReference type="PANTHER" id="PTHR45794:SF1">
    <property type="entry name" value="LEUCINE--TRNA LIGASE, CYTOPLASMIC"/>
    <property type="match status" value="1"/>
</dbReference>
<dbReference type="InterPro" id="IPR015413">
    <property type="entry name" value="Methionyl/Leucyl_tRNA_Synth"/>
</dbReference>
<keyword evidence="6 10" id="KW-0648">Protein biosynthesis</keyword>
<keyword evidence="3 10" id="KW-0436">Ligase</keyword>
<dbReference type="Pfam" id="PF09334">
    <property type="entry name" value="tRNA-synt_1g"/>
    <property type="match status" value="1"/>
</dbReference>
<evidence type="ECO:0000256" key="4">
    <source>
        <dbReference type="ARBA" id="ARBA00022741"/>
    </source>
</evidence>
<dbReference type="AlphaFoldDB" id="A0A292PYE9"/>
<feature type="domain" description="Aminoacyl-tRNA synthetase class Ia" evidence="12">
    <location>
        <begin position="64"/>
        <end position="127"/>
    </location>
</feature>
<dbReference type="SUPFAM" id="SSF50677">
    <property type="entry name" value="ValRS/IleRS/LeuRS editing domain"/>
    <property type="match status" value="1"/>
</dbReference>
<organism evidence="15 16">
    <name type="scientific">Tuber aestivum</name>
    <name type="common">summer truffle</name>
    <dbReference type="NCBI Taxonomy" id="59557"/>
    <lineage>
        <taxon>Eukaryota</taxon>
        <taxon>Fungi</taxon>
        <taxon>Dikarya</taxon>
        <taxon>Ascomycota</taxon>
        <taxon>Pezizomycotina</taxon>
        <taxon>Pezizomycetes</taxon>
        <taxon>Pezizales</taxon>
        <taxon>Tuberaceae</taxon>
        <taxon>Tuber</taxon>
    </lineage>
</organism>
<feature type="domain" description="Methionyl/Valyl/Leucyl/Isoleucyl-tRNA synthetase anticodon-binding" evidence="13">
    <location>
        <begin position="826"/>
        <end position="945"/>
    </location>
</feature>
<dbReference type="SUPFAM" id="SSF52374">
    <property type="entry name" value="Nucleotidylyl transferase"/>
    <property type="match status" value="1"/>
</dbReference>